<dbReference type="Proteomes" id="UP000256373">
    <property type="component" value="Unassembled WGS sequence"/>
</dbReference>
<comment type="caution">
    <text evidence="2">The sequence shown here is derived from an EMBL/GenBank/DDBJ whole genome shotgun (WGS) entry which is preliminary data.</text>
</comment>
<accession>A0A3D8Y9M1</accession>
<protein>
    <submittedName>
        <fullName evidence="2">Uncharacterized protein</fullName>
    </submittedName>
</protein>
<evidence type="ECO:0000313" key="3">
    <source>
        <dbReference type="Proteomes" id="UP000256373"/>
    </source>
</evidence>
<name>A0A3D8Y9M1_9BACT</name>
<evidence type="ECO:0000256" key="1">
    <source>
        <dbReference type="SAM" id="Phobius"/>
    </source>
</evidence>
<reference evidence="2 3" key="1">
    <citation type="submission" date="2018-07" db="EMBL/GenBank/DDBJ databases">
        <title>Dyadobacter roseus sp. nov., isolated from rose rhizosphere soil.</title>
        <authorList>
            <person name="Chen L."/>
        </authorList>
    </citation>
    <scope>NUCLEOTIDE SEQUENCE [LARGE SCALE GENOMIC DNA]</scope>
    <source>
        <strain evidence="2 3">RS19</strain>
    </source>
</reference>
<sequence>MFMIALSTNVFAPVMASALLGLNTGLRKDVKAWVLVLMQACMIVVFYFIFWFQNPKNSLIQFTAIANSALATIIGGLCPLFFNWLKSKYFSRNVSS</sequence>
<keyword evidence="1" id="KW-0812">Transmembrane</keyword>
<organism evidence="2 3">
    <name type="scientific">Dyadobacter luteus</name>
    <dbReference type="NCBI Taxonomy" id="2259619"/>
    <lineage>
        <taxon>Bacteria</taxon>
        <taxon>Pseudomonadati</taxon>
        <taxon>Bacteroidota</taxon>
        <taxon>Cytophagia</taxon>
        <taxon>Cytophagales</taxon>
        <taxon>Spirosomataceae</taxon>
        <taxon>Dyadobacter</taxon>
    </lineage>
</organism>
<feature type="transmembrane region" description="Helical" evidence="1">
    <location>
        <begin position="32"/>
        <end position="52"/>
    </location>
</feature>
<keyword evidence="3" id="KW-1185">Reference proteome</keyword>
<feature type="transmembrane region" description="Helical" evidence="1">
    <location>
        <begin position="64"/>
        <end position="85"/>
    </location>
</feature>
<gene>
    <name evidence="2" type="ORF">DSL64_15640</name>
</gene>
<proteinExistence type="predicted"/>
<dbReference type="EMBL" id="QNUL01000012">
    <property type="protein sequence ID" value="REA60108.1"/>
    <property type="molecule type" value="Genomic_DNA"/>
</dbReference>
<keyword evidence="1" id="KW-0472">Membrane</keyword>
<dbReference type="AlphaFoldDB" id="A0A3D8Y9M1"/>
<evidence type="ECO:0000313" key="2">
    <source>
        <dbReference type="EMBL" id="REA60108.1"/>
    </source>
</evidence>
<keyword evidence="1" id="KW-1133">Transmembrane helix</keyword>